<name>A0ABS7QWK0_9ACTN</name>
<dbReference type="InterPro" id="IPR000387">
    <property type="entry name" value="Tyr_Pase_dom"/>
</dbReference>
<dbReference type="PROSITE" id="PS50056">
    <property type="entry name" value="TYR_PHOSPHATASE_2"/>
    <property type="match status" value="1"/>
</dbReference>
<keyword evidence="4" id="KW-1185">Reference proteome</keyword>
<reference evidence="3 4" key="1">
    <citation type="submission" date="2021-08" db="EMBL/GenBank/DDBJ databases">
        <title>Streptomyces sp. PTM05 isolated from lichen.</title>
        <authorList>
            <person name="Somphong A."/>
            <person name="Phongsopitanun W."/>
            <person name="Tanasupawat S."/>
        </authorList>
    </citation>
    <scope>NUCLEOTIDE SEQUENCE [LARGE SCALE GENOMIC DNA]</scope>
    <source>
        <strain evidence="3 4">Ptm05</strain>
    </source>
</reference>
<dbReference type="InterPro" id="IPR026893">
    <property type="entry name" value="Tyr/Ser_Pase_IphP-type"/>
</dbReference>
<dbReference type="PANTHER" id="PTHR31126:SF1">
    <property type="entry name" value="TYROSINE SPECIFIC PROTEIN PHOSPHATASES DOMAIN-CONTAINING PROTEIN"/>
    <property type="match status" value="1"/>
</dbReference>
<dbReference type="SUPFAM" id="SSF52799">
    <property type="entry name" value="(Phosphotyrosine protein) phosphatases II"/>
    <property type="match status" value="1"/>
</dbReference>
<evidence type="ECO:0000313" key="4">
    <source>
        <dbReference type="Proteomes" id="UP001198565"/>
    </source>
</evidence>
<dbReference type="EMBL" id="JAINVZ010000017">
    <property type="protein sequence ID" value="MBY8887574.1"/>
    <property type="molecule type" value="Genomic_DNA"/>
</dbReference>
<evidence type="ECO:0000256" key="1">
    <source>
        <dbReference type="ARBA" id="ARBA00009580"/>
    </source>
</evidence>
<comment type="caution">
    <text evidence="3">The sequence shown here is derived from an EMBL/GenBank/DDBJ whole genome shotgun (WGS) entry which is preliminary data.</text>
</comment>
<accession>A0ABS7QWK0</accession>
<evidence type="ECO:0000259" key="2">
    <source>
        <dbReference type="PROSITE" id="PS50056"/>
    </source>
</evidence>
<sequence>MTQQTPQSATAQPEPELTGVRNFRDVGGLATTDGRRVARGRLYRSGHLAHATDQDAAFLSTLGLHTILDFRNSSDIALEGPDVGLDGVRNVNMPLSDPAAGADFWMSVREGDLETLHAALGDGRGERRMIGAYRALILERTAEHGRMLELIADAGSVPVLLHCAAGKDRAGTSVAIILLALGVRRDEIEADYLLSNDAHRRYRVQRAAHAQPTTTPEVMALLSPLFEARIDYLTAAFDTIEERWGSADRYLADGLGLSDERRARLRALLLEEHSG</sequence>
<protein>
    <submittedName>
        <fullName evidence="3">Tyrosine-protein phosphatase</fullName>
    </submittedName>
</protein>
<gene>
    <name evidence="3" type="ORF">K7472_22425</name>
</gene>
<dbReference type="Proteomes" id="UP001198565">
    <property type="component" value="Unassembled WGS sequence"/>
</dbReference>
<dbReference type="Pfam" id="PF13350">
    <property type="entry name" value="Y_phosphatase3"/>
    <property type="match status" value="1"/>
</dbReference>
<organism evidence="3 4">
    <name type="scientific">Streptantibioticus parmotrematis</name>
    <dbReference type="NCBI Taxonomy" id="2873249"/>
    <lineage>
        <taxon>Bacteria</taxon>
        <taxon>Bacillati</taxon>
        <taxon>Actinomycetota</taxon>
        <taxon>Actinomycetes</taxon>
        <taxon>Kitasatosporales</taxon>
        <taxon>Streptomycetaceae</taxon>
        <taxon>Streptantibioticus</taxon>
    </lineage>
</organism>
<dbReference type="PANTHER" id="PTHR31126">
    <property type="entry name" value="TYROSINE-PROTEIN PHOSPHATASE"/>
    <property type="match status" value="1"/>
</dbReference>
<dbReference type="RefSeq" id="WP_222980321.1">
    <property type="nucleotide sequence ID" value="NZ_JAINVZ010000017.1"/>
</dbReference>
<evidence type="ECO:0000313" key="3">
    <source>
        <dbReference type="EMBL" id="MBY8887574.1"/>
    </source>
</evidence>
<dbReference type="InterPro" id="IPR029021">
    <property type="entry name" value="Prot-tyrosine_phosphatase-like"/>
</dbReference>
<dbReference type="Gene3D" id="3.90.190.10">
    <property type="entry name" value="Protein tyrosine phosphatase superfamily"/>
    <property type="match status" value="1"/>
</dbReference>
<feature type="domain" description="Tyrosine specific protein phosphatases" evidence="2">
    <location>
        <begin position="127"/>
        <end position="211"/>
    </location>
</feature>
<proteinExistence type="inferred from homology"/>
<comment type="similarity">
    <text evidence="1">Belongs to the protein-tyrosine phosphatase family.</text>
</comment>